<dbReference type="PANTHER" id="PTHR11407:SF69">
    <property type="entry name" value="LYSOZYME C, MILK ISOZYME"/>
    <property type="match status" value="1"/>
</dbReference>
<dbReference type="PROSITE" id="PS51348">
    <property type="entry name" value="GLYCOSYL_HYDROL_F22_2"/>
    <property type="match status" value="1"/>
</dbReference>
<keyword evidence="3" id="KW-1185">Reference proteome</keyword>
<dbReference type="Pfam" id="PF00062">
    <property type="entry name" value="Lys"/>
    <property type="match status" value="1"/>
</dbReference>
<proteinExistence type="predicted"/>
<reference evidence="2 3" key="1">
    <citation type="submission" date="2018-03" db="EMBL/GenBank/DDBJ databases">
        <title>Draft genome sequence of Rohu Carp (Labeo rohita).</title>
        <authorList>
            <person name="Das P."/>
            <person name="Kushwaha B."/>
            <person name="Joshi C.G."/>
            <person name="Kumar D."/>
            <person name="Nagpure N.S."/>
            <person name="Sahoo L."/>
            <person name="Das S.P."/>
            <person name="Bit A."/>
            <person name="Patnaik S."/>
            <person name="Meher P.K."/>
            <person name="Jayasankar P."/>
            <person name="Koringa P.G."/>
            <person name="Patel N.V."/>
            <person name="Hinsu A.T."/>
            <person name="Kumar R."/>
            <person name="Pandey M."/>
            <person name="Agarwal S."/>
            <person name="Srivastava S."/>
            <person name="Singh M."/>
            <person name="Iquebal M.A."/>
            <person name="Jaiswal S."/>
            <person name="Angadi U.B."/>
            <person name="Kumar N."/>
            <person name="Raza M."/>
            <person name="Shah T.M."/>
            <person name="Rai A."/>
            <person name="Jena J.K."/>
        </authorList>
    </citation>
    <scope>NUCLEOTIDE SEQUENCE [LARGE SCALE GENOMIC DNA]</scope>
    <source>
        <strain evidence="2">DASCIFA01</strain>
        <tissue evidence="2">Testis</tissue>
    </source>
</reference>
<protein>
    <submittedName>
        <fullName evidence="2">Lysozyme milk isozyme-like protein</fullName>
    </submittedName>
</protein>
<sequence>MKSVNPVKMLAVLALVFLVSSVTEGRIISKCELKEKVEAAQIEVIRAMGDKMTQTKLTARLVCLAGTTGFNTSFVKTIPAKPKENKPFNANSVNLNATQRLAWNLYGVFQLSDQVACDSGIKPSLNICNTTCTAFTDDDVTDDIACLSTIISSIKPRPKNKLNLPLVTLSTILAISKTSILHQRLHIEDRLRTHNLKANLHRNLYCNFSFHHKPDYNLHPNLKPDCNLHLNFKPDCNLHLNLKPDCKLHLNIKPDCNLHLNLKPDSKLHLKPDCNLHLNIKPDCKLYLSLKPDCNLHFSLNLKPGCNLHLHLKPNYNLQ</sequence>
<dbReference type="EMBL" id="QBIY01013293">
    <property type="protein sequence ID" value="RXN09060.1"/>
    <property type="molecule type" value="Genomic_DNA"/>
</dbReference>
<dbReference type="InterPro" id="IPR023346">
    <property type="entry name" value="Lysozyme-like_dom_sf"/>
</dbReference>
<gene>
    <name evidence="2" type="ORF">ROHU_011202</name>
</gene>
<dbReference type="Proteomes" id="UP000290572">
    <property type="component" value="Unassembled WGS sequence"/>
</dbReference>
<evidence type="ECO:0000313" key="2">
    <source>
        <dbReference type="EMBL" id="RXN09060.1"/>
    </source>
</evidence>
<dbReference type="SUPFAM" id="SSF53955">
    <property type="entry name" value="Lysozyme-like"/>
    <property type="match status" value="1"/>
</dbReference>
<dbReference type="AlphaFoldDB" id="A0A498LLE9"/>
<comment type="caution">
    <text evidence="2">The sequence shown here is derived from an EMBL/GenBank/DDBJ whole genome shotgun (WGS) entry which is preliminary data.</text>
</comment>
<dbReference type="STRING" id="84645.A0A498LLE9"/>
<organism evidence="2 3">
    <name type="scientific">Labeo rohita</name>
    <name type="common">Indian major carp</name>
    <name type="synonym">Cyprinus rohita</name>
    <dbReference type="NCBI Taxonomy" id="84645"/>
    <lineage>
        <taxon>Eukaryota</taxon>
        <taxon>Metazoa</taxon>
        <taxon>Chordata</taxon>
        <taxon>Craniata</taxon>
        <taxon>Vertebrata</taxon>
        <taxon>Euteleostomi</taxon>
        <taxon>Actinopterygii</taxon>
        <taxon>Neopterygii</taxon>
        <taxon>Teleostei</taxon>
        <taxon>Ostariophysi</taxon>
        <taxon>Cypriniformes</taxon>
        <taxon>Cyprinidae</taxon>
        <taxon>Labeoninae</taxon>
        <taxon>Labeonini</taxon>
        <taxon>Labeo</taxon>
    </lineage>
</organism>
<dbReference type="Gene3D" id="1.10.530.10">
    <property type="match status" value="1"/>
</dbReference>
<dbReference type="InterPro" id="IPR001916">
    <property type="entry name" value="Glyco_hydro_22"/>
</dbReference>
<feature type="signal peptide" evidence="1">
    <location>
        <begin position="1"/>
        <end position="25"/>
    </location>
</feature>
<evidence type="ECO:0000256" key="1">
    <source>
        <dbReference type="SAM" id="SignalP"/>
    </source>
</evidence>
<feature type="chain" id="PRO_5019760901" evidence="1">
    <location>
        <begin position="26"/>
        <end position="319"/>
    </location>
</feature>
<dbReference type="PANTHER" id="PTHR11407">
    <property type="entry name" value="LYSOZYME C"/>
    <property type="match status" value="1"/>
</dbReference>
<evidence type="ECO:0000313" key="3">
    <source>
        <dbReference type="Proteomes" id="UP000290572"/>
    </source>
</evidence>
<accession>A0A498LLE9</accession>
<dbReference type="GO" id="GO:0003796">
    <property type="term" value="F:lysozyme activity"/>
    <property type="evidence" value="ECO:0007669"/>
    <property type="project" value="TreeGrafter"/>
</dbReference>
<name>A0A498LLE9_LABRO</name>
<keyword evidence="1" id="KW-0732">Signal</keyword>